<comment type="caution">
    <text evidence="1">The sequence shown here is derived from an EMBL/GenBank/DDBJ whole genome shotgun (WGS) entry which is preliminary data.</text>
</comment>
<dbReference type="RefSeq" id="WP_142835623.1">
    <property type="nucleotide sequence ID" value="NZ_VFSV01000034.1"/>
</dbReference>
<dbReference type="AlphaFoldDB" id="A0A547PNQ1"/>
<sequence>MMMTVIYESVDGCRREGKFSEIEDARTFAVKWVGHNPDIGGGYAVSADGIGKVTTEGLTLEELFEQEAQTKDEQVGSSA</sequence>
<protein>
    <submittedName>
        <fullName evidence="1">Uncharacterized protein</fullName>
    </submittedName>
</protein>
<keyword evidence="2" id="KW-1185">Reference proteome</keyword>
<reference evidence="1 2" key="1">
    <citation type="submission" date="2019-06" db="EMBL/GenBank/DDBJ databases">
        <title>Paenimaribius caenipelagi gen. nov., sp. nov., isolated from a tidal flat.</title>
        <authorList>
            <person name="Yoon J.-H."/>
        </authorList>
    </citation>
    <scope>NUCLEOTIDE SEQUENCE [LARGE SCALE GENOMIC DNA]</scope>
    <source>
        <strain evidence="1 2">JBTF-M29</strain>
    </source>
</reference>
<evidence type="ECO:0000313" key="2">
    <source>
        <dbReference type="Proteomes" id="UP000318590"/>
    </source>
</evidence>
<name>A0A547PNQ1_9RHOB</name>
<gene>
    <name evidence="1" type="ORF">FEV53_15030</name>
</gene>
<organism evidence="1 2">
    <name type="scientific">Palleronia caenipelagi</name>
    <dbReference type="NCBI Taxonomy" id="2489174"/>
    <lineage>
        <taxon>Bacteria</taxon>
        <taxon>Pseudomonadati</taxon>
        <taxon>Pseudomonadota</taxon>
        <taxon>Alphaproteobacteria</taxon>
        <taxon>Rhodobacterales</taxon>
        <taxon>Roseobacteraceae</taxon>
        <taxon>Palleronia</taxon>
    </lineage>
</organism>
<evidence type="ECO:0000313" key="1">
    <source>
        <dbReference type="EMBL" id="TRD15772.1"/>
    </source>
</evidence>
<dbReference type="Proteomes" id="UP000318590">
    <property type="component" value="Unassembled WGS sequence"/>
</dbReference>
<dbReference type="EMBL" id="VFSV01000034">
    <property type="protein sequence ID" value="TRD15772.1"/>
    <property type="molecule type" value="Genomic_DNA"/>
</dbReference>
<accession>A0A547PNQ1</accession>
<proteinExistence type="predicted"/>